<evidence type="ECO:0000259" key="7">
    <source>
        <dbReference type="SMART" id="SM01038"/>
    </source>
</evidence>
<dbReference type="FunFam" id="3.20.20.80:FF:000018">
    <property type="entry name" value="Beta-galactosidase"/>
    <property type="match status" value="1"/>
</dbReference>
<dbReference type="SMART" id="SM01038">
    <property type="entry name" value="Bgal_small_N"/>
    <property type="match status" value="1"/>
</dbReference>
<dbReference type="AlphaFoldDB" id="A0AAP2Z2M4"/>
<dbReference type="Gene3D" id="2.70.98.10">
    <property type="match status" value="1"/>
</dbReference>
<evidence type="ECO:0000256" key="2">
    <source>
        <dbReference type="ARBA" id="ARBA00007401"/>
    </source>
</evidence>
<dbReference type="InterPro" id="IPR013783">
    <property type="entry name" value="Ig-like_fold"/>
</dbReference>
<feature type="domain" description="Beta galactosidase small chain/" evidence="7">
    <location>
        <begin position="740"/>
        <end position="1042"/>
    </location>
</feature>
<dbReference type="Gene3D" id="2.60.120.260">
    <property type="entry name" value="Galactose-binding domain-like"/>
    <property type="match status" value="1"/>
</dbReference>
<keyword evidence="4" id="KW-0378">Hydrolase</keyword>
<evidence type="ECO:0000256" key="4">
    <source>
        <dbReference type="ARBA" id="ARBA00022801"/>
    </source>
</evidence>
<dbReference type="InterPro" id="IPR006104">
    <property type="entry name" value="Glyco_hydro_2_N"/>
</dbReference>
<keyword evidence="5" id="KW-0326">Glycosidase</keyword>
<dbReference type="InterPro" id="IPR006102">
    <property type="entry name" value="Ig-like_GH2"/>
</dbReference>
<dbReference type="Pfam" id="PF02837">
    <property type="entry name" value="Glyco_hydro_2_N"/>
    <property type="match status" value="1"/>
</dbReference>
<dbReference type="Pfam" id="PF00703">
    <property type="entry name" value="Glyco_hydro_2"/>
    <property type="match status" value="1"/>
</dbReference>
<evidence type="ECO:0000256" key="6">
    <source>
        <dbReference type="ARBA" id="ARBA00032230"/>
    </source>
</evidence>
<dbReference type="PROSITE" id="PS00719">
    <property type="entry name" value="GLYCOSYL_HYDROL_F2_1"/>
    <property type="match status" value="1"/>
</dbReference>
<gene>
    <name evidence="8" type="ORF">OB960_21560</name>
</gene>
<dbReference type="InterPro" id="IPR023230">
    <property type="entry name" value="Glyco_hydro_2_CS"/>
</dbReference>
<dbReference type="GO" id="GO:0030246">
    <property type="term" value="F:carbohydrate binding"/>
    <property type="evidence" value="ECO:0007669"/>
    <property type="project" value="InterPro"/>
</dbReference>
<evidence type="ECO:0000256" key="3">
    <source>
        <dbReference type="ARBA" id="ARBA00012756"/>
    </source>
</evidence>
<dbReference type="SUPFAM" id="SSF51445">
    <property type="entry name" value="(Trans)glycosidases"/>
    <property type="match status" value="1"/>
</dbReference>
<dbReference type="SUPFAM" id="SSF49785">
    <property type="entry name" value="Galactose-binding domain-like"/>
    <property type="match status" value="1"/>
</dbReference>
<dbReference type="Gene3D" id="3.20.20.80">
    <property type="entry name" value="Glycosidases"/>
    <property type="match status" value="1"/>
</dbReference>
<reference evidence="8" key="1">
    <citation type="submission" date="2022-09" db="EMBL/GenBank/DDBJ databases">
        <title>Enrichment on poylsaccharides allowed isolation of novel metabolic and taxonomic groups of Haloarchaea.</title>
        <authorList>
            <person name="Sorokin D.Y."/>
            <person name="Elcheninov A.G."/>
            <person name="Khizhniak T.V."/>
            <person name="Kolganova T.V."/>
            <person name="Kublanov I.V."/>
        </authorList>
    </citation>
    <scope>NUCLEOTIDE SEQUENCE</scope>
    <source>
        <strain evidence="8">AArc-xg1-1</strain>
    </source>
</reference>
<comment type="catalytic activity">
    <reaction evidence="1">
        <text>Hydrolysis of terminal non-reducing beta-D-galactose residues in beta-D-galactosides.</text>
        <dbReference type="EC" id="3.2.1.23"/>
    </reaction>
</comment>
<comment type="caution">
    <text evidence="8">The sequence shown here is derived from an EMBL/GenBank/DDBJ whole genome shotgun (WGS) entry which is preliminary data.</text>
</comment>
<dbReference type="InterPro" id="IPR006101">
    <property type="entry name" value="Glyco_hydro_2"/>
</dbReference>
<dbReference type="PANTHER" id="PTHR46323:SF2">
    <property type="entry name" value="BETA-GALACTOSIDASE"/>
    <property type="match status" value="1"/>
</dbReference>
<dbReference type="SUPFAM" id="SSF49303">
    <property type="entry name" value="beta-Galactosidase/glucuronidase domain"/>
    <property type="match status" value="2"/>
</dbReference>
<dbReference type="InterPro" id="IPR032312">
    <property type="entry name" value="LacZ_4"/>
</dbReference>
<dbReference type="Gene3D" id="2.60.40.10">
    <property type="entry name" value="Immunoglobulins"/>
    <property type="match status" value="2"/>
</dbReference>
<dbReference type="InterPro" id="IPR017853">
    <property type="entry name" value="GH"/>
</dbReference>
<dbReference type="Pfam" id="PF16353">
    <property type="entry name" value="LacZ_4"/>
    <property type="match status" value="1"/>
</dbReference>
<dbReference type="InterPro" id="IPR014718">
    <property type="entry name" value="GH-type_carb-bd"/>
</dbReference>
<organism evidence="8 9">
    <name type="scientific">Natronoglomus mannanivorans</name>
    <dbReference type="NCBI Taxonomy" id="2979990"/>
    <lineage>
        <taxon>Archaea</taxon>
        <taxon>Methanobacteriati</taxon>
        <taxon>Methanobacteriota</taxon>
        <taxon>Stenosarchaea group</taxon>
        <taxon>Halobacteria</taxon>
        <taxon>Halobacteriales</taxon>
        <taxon>Natrialbaceae</taxon>
        <taxon>Natronoglomus</taxon>
    </lineage>
</organism>
<dbReference type="InterPro" id="IPR036156">
    <property type="entry name" value="Beta-gal/glucu_dom_sf"/>
</dbReference>
<dbReference type="GO" id="GO:0004565">
    <property type="term" value="F:beta-galactosidase activity"/>
    <property type="evidence" value="ECO:0007669"/>
    <property type="project" value="UniProtKB-EC"/>
</dbReference>
<dbReference type="EMBL" id="JAOPKA010000020">
    <property type="protein sequence ID" value="MCU4743971.1"/>
    <property type="molecule type" value="Genomic_DNA"/>
</dbReference>
<dbReference type="InterPro" id="IPR004199">
    <property type="entry name" value="B-gal_small/dom_5"/>
</dbReference>
<dbReference type="Proteomes" id="UP001321018">
    <property type="component" value="Unassembled WGS sequence"/>
</dbReference>
<sequence length="1047" mass="117861">MNTDWADPNVVGRNRAPERAYVLPYSDRASALSGDRSRSPWFMLLNGTWDFHLAETPAKSPDLADEIALEAVDWDRLPVPQHWQLEGHGSPQYTNLVYPFPVDPPNVPTENPTGTYRRTVRVPETWDDRELLLRFEGVDSAFCVHVNGEYVGYSEGSRLPSEFDVTEYLDVGENTVGVEVYQWSDGSYLEDQDMWWLSGIFRDVSLIAAPPVHAADLDIRTELDDSYRDAKLAVEAVLENYREEPVTRTIALDLVDEDGCDVFDNPITESVTIPPGGREILSFEADVTDPKKWTAETPHCYTLLCTVADEAGQVESVTPHTVGFRTVEIDDGRLLVNGNVVTIRGVNRHDHHPEFGRAVPFKSMRKDVEMMKRHNINAVRTSHYPNDPRFYELCNRHGLYVVDETDLECHGMKFTEWIEHVSDDPTWETAYVDRAVRMVERDKNHPSVIAWSLGNESGLGSNLAAMEAAIRERDPTRPIHYEPDTEQTVSDIVCPMYPTLERVSELPQEYPDHPVVLCEYAHAMGNGPGGLADYWEMFRTHERLQGGFVWDWIDQGLSQETSDGDRFAYGGDFGDEPNDGNFNINGLVFPDRTPSPGLLEYKKVIEPIAASIVDIEEGTVEIENRYDIRSLEHIDGHWCVLEDGRAIQSGRLEVPNVPAGKRDTVRVPYDADAFDAGHEYLLDLEFSLGNDESWAPTGHEVATAQFELSTVPTVDKDAIAGTTVPETAHVKCDYKNDAIVVRGPEFELRFDETFGVVDSLRYRGYQVIESGPDVTFWRAPTDNDDGLPAGHAFFRGLSRTVAEHEGDLLEDSWFVGFASLWREYGLDQLRHRVDNVTHEVVDGTVRIDVEGRIAPPIFDHGFGLEQAYTIKGTGAVDIETTLIPEGEFSDLPTLPRVGLELVLPGEFDRTTWYGRGPGENYPDSNRATRVGQYTRSVEELHTPYVYPQENGTRTDVRWVAFENERGIGLYASGDDHLQFSARPYTVDDLEAATHDDELPRRDRITVELDHAHCGLGSGSCGPVTLDPYRVDVQKYAFTVGLRPFAER</sequence>
<protein>
    <recommendedName>
        <fullName evidence="3">beta-galactosidase</fullName>
        <ecNumber evidence="3">3.2.1.23</ecNumber>
    </recommendedName>
    <alternativeName>
        <fullName evidence="6">Lactase</fullName>
    </alternativeName>
</protein>
<dbReference type="PANTHER" id="PTHR46323">
    <property type="entry name" value="BETA-GALACTOSIDASE"/>
    <property type="match status" value="1"/>
</dbReference>
<evidence type="ECO:0000313" key="8">
    <source>
        <dbReference type="EMBL" id="MCU4743971.1"/>
    </source>
</evidence>
<dbReference type="PRINTS" id="PR00132">
    <property type="entry name" value="GLHYDRLASE2"/>
</dbReference>
<dbReference type="SUPFAM" id="SSF74650">
    <property type="entry name" value="Galactose mutarotase-like"/>
    <property type="match status" value="1"/>
</dbReference>
<dbReference type="Pfam" id="PF02836">
    <property type="entry name" value="Glyco_hydro_2_C"/>
    <property type="match status" value="1"/>
</dbReference>
<dbReference type="GO" id="GO:0005990">
    <property type="term" value="P:lactose catabolic process"/>
    <property type="evidence" value="ECO:0007669"/>
    <property type="project" value="TreeGrafter"/>
</dbReference>
<evidence type="ECO:0000256" key="5">
    <source>
        <dbReference type="ARBA" id="ARBA00023295"/>
    </source>
</evidence>
<dbReference type="InterPro" id="IPR011013">
    <property type="entry name" value="Gal_mutarotase_sf_dom"/>
</dbReference>
<comment type="similarity">
    <text evidence="2">Belongs to the glycosyl hydrolase 2 family.</text>
</comment>
<accession>A0AAP2Z2M4</accession>
<dbReference type="Pfam" id="PF02929">
    <property type="entry name" value="Bgal_small_N"/>
    <property type="match status" value="1"/>
</dbReference>
<dbReference type="RefSeq" id="WP_338005780.1">
    <property type="nucleotide sequence ID" value="NZ_JAOPKA010000020.1"/>
</dbReference>
<proteinExistence type="inferred from homology"/>
<dbReference type="EC" id="3.2.1.23" evidence="3"/>
<dbReference type="InterPro" id="IPR050347">
    <property type="entry name" value="Bact_Beta-galactosidase"/>
</dbReference>
<evidence type="ECO:0000256" key="1">
    <source>
        <dbReference type="ARBA" id="ARBA00001412"/>
    </source>
</evidence>
<evidence type="ECO:0000313" key="9">
    <source>
        <dbReference type="Proteomes" id="UP001321018"/>
    </source>
</evidence>
<dbReference type="InterPro" id="IPR008979">
    <property type="entry name" value="Galactose-bd-like_sf"/>
</dbReference>
<dbReference type="InterPro" id="IPR006103">
    <property type="entry name" value="Glyco_hydro_2_cat"/>
</dbReference>
<dbReference type="GO" id="GO:0009341">
    <property type="term" value="C:beta-galactosidase complex"/>
    <property type="evidence" value="ECO:0007669"/>
    <property type="project" value="InterPro"/>
</dbReference>
<name>A0AAP2Z2M4_9EURY</name>